<dbReference type="SUPFAM" id="SSF55909">
    <property type="entry name" value="Pentein"/>
    <property type="match status" value="1"/>
</dbReference>
<name>A0AAX2KA62_ECOLX</name>
<evidence type="ECO:0000313" key="2">
    <source>
        <dbReference type="Proteomes" id="UP000254718"/>
    </source>
</evidence>
<dbReference type="Proteomes" id="UP000254718">
    <property type="component" value="Unassembled WGS sequence"/>
</dbReference>
<dbReference type="EC" id="3.5.3.23" evidence="1"/>
<evidence type="ECO:0000313" key="1">
    <source>
        <dbReference type="EMBL" id="STM23787.1"/>
    </source>
</evidence>
<dbReference type="InterPro" id="IPR037031">
    <property type="entry name" value="AstB_sf"/>
</dbReference>
<dbReference type="InterPro" id="IPR007079">
    <property type="entry name" value="SuccinylArg_d-Hdrlase_AstB"/>
</dbReference>
<dbReference type="AlphaFoldDB" id="A0AAX2KA62"/>
<organism evidence="1 2">
    <name type="scientific">Escherichia coli</name>
    <dbReference type="NCBI Taxonomy" id="562"/>
    <lineage>
        <taxon>Bacteria</taxon>
        <taxon>Pseudomonadati</taxon>
        <taxon>Pseudomonadota</taxon>
        <taxon>Gammaproteobacteria</taxon>
        <taxon>Enterobacterales</taxon>
        <taxon>Enterobacteriaceae</taxon>
        <taxon>Escherichia</taxon>
    </lineage>
</organism>
<protein>
    <submittedName>
        <fullName evidence="1">N-succinylarginine dihydrolase</fullName>
        <ecNumber evidence="1">3.5.3.23</ecNumber>
    </submittedName>
</protein>
<reference evidence="1 2" key="1">
    <citation type="submission" date="2018-06" db="EMBL/GenBank/DDBJ databases">
        <authorList>
            <consortium name="Pathogen Informatics"/>
            <person name="Doyle S."/>
        </authorList>
    </citation>
    <scope>NUCLEOTIDE SEQUENCE [LARGE SCALE GENOMIC DNA]</scope>
    <source>
        <strain evidence="1 2">NCTC8333</strain>
    </source>
</reference>
<accession>A0AAX2KA62</accession>
<proteinExistence type="predicted"/>
<dbReference type="GO" id="GO:0009015">
    <property type="term" value="F:N-succinylarginine dihydrolase activity"/>
    <property type="evidence" value="ECO:0007669"/>
    <property type="project" value="UniProtKB-EC"/>
</dbReference>
<dbReference type="EMBL" id="UGFE01000002">
    <property type="protein sequence ID" value="STM23787.1"/>
    <property type="molecule type" value="Genomic_DNA"/>
</dbReference>
<comment type="caution">
    <text evidence="1">The sequence shown here is derived from an EMBL/GenBank/DDBJ whole genome shotgun (WGS) entry which is preliminary data.</text>
</comment>
<dbReference type="Pfam" id="PF04996">
    <property type="entry name" value="AstB"/>
    <property type="match status" value="1"/>
</dbReference>
<dbReference type="GO" id="GO:0006525">
    <property type="term" value="P:arginine metabolic process"/>
    <property type="evidence" value="ECO:0007669"/>
    <property type="project" value="InterPro"/>
</dbReference>
<keyword evidence="1" id="KW-0378">Hydrolase</keyword>
<gene>
    <name evidence="1" type="primary">astB_1</name>
    <name evidence="1" type="ORF">NCTC8333_02740</name>
</gene>
<dbReference type="Gene3D" id="3.75.10.20">
    <property type="entry name" value="Succinylarginine dihydrolase"/>
    <property type="match status" value="1"/>
</dbReference>
<sequence>MNAWEVNFDGLVGLTHHYAGLSFGNEASTRHRFQVSNPRQAAKQGLLKMKALADAGFPQAVIPPHERPFIPVLRQLGFSGSDEQVLEKSCTPGTALAFQRQFRFANVGSQCGNDRAICRYAGWQSASHRCQPEQ</sequence>